<evidence type="ECO:0000313" key="1">
    <source>
        <dbReference type="EMBL" id="GAI02803.1"/>
    </source>
</evidence>
<gene>
    <name evidence="1" type="ORF">S06H3_18901</name>
</gene>
<protein>
    <submittedName>
        <fullName evidence="1">Uncharacterized protein</fullName>
    </submittedName>
</protein>
<accession>X1K893</accession>
<dbReference type="AlphaFoldDB" id="X1K893"/>
<name>X1K893_9ZZZZ</name>
<dbReference type="EMBL" id="BARV01009615">
    <property type="protein sequence ID" value="GAI02803.1"/>
    <property type="molecule type" value="Genomic_DNA"/>
</dbReference>
<reference evidence="1" key="1">
    <citation type="journal article" date="2014" name="Front. Microbiol.">
        <title>High frequency of phylogenetically diverse reductive dehalogenase-homologous genes in deep subseafloor sedimentary metagenomes.</title>
        <authorList>
            <person name="Kawai M."/>
            <person name="Futagami T."/>
            <person name="Toyoda A."/>
            <person name="Takaki Y."/>
            <person name="Nishi S."/>
            <person name="Hori S."/>
            <person name="Arai W."/>
            <person name="Tsubouchi T."/>
            <person name="Morono Y."/>
            <person name="Uchiyama I."/>
            <person name="Ito T."/>
            <person name="Fujiyama A."/>
            <person name="Inagaki F."/>
            <person name="Takami H."/>
        </authorList>
    </citation>
    <scope>NUCLEOTIDE SEQUENCE</scope>
    <source>
        <strain evidence="1">Expedition CK06-06</strain>
    </source>
</reference>
<sequence length="40" mass="4434">MAAKEIKFSEGSTAFNIEGCENTVDLIGDLMRKAIQNFLK</sequence>
<organism evidence="1">
    <name type="scientific">marine sediment metagenome</name>
    <dbReference type="NCBI Taxonomy" id="412755"/>
    <lineage>
        <taxon>unclassified sequences</taxon>
        <taxon>metagenomes</taxon>
        <taxon>ecological metagenomes</taxon>
    </lineage>
</organism>
<proteinExistence type="predicted"/>
<comment type="caution">
    <text evidence="1">The sequence shown here is derived from an EMBL/GenBank/DDBJ whole genome shotgun (WGS) entry which is preliminary data.</text>
</comment>